<accession>A0A8T1RNJ4</accession>
<evidence type="ECO:0000313" key="2">
    <source>
        <dbReference type="Proteomes" id="UP000811609"/>
    </source>
</evidence>
<dbReference type="EMBL" id="CM031809">
    <property type="protein sequence ID" value="KAG6667401.1"/>
    <property type="molecule type" value="Genomic_DNA"/>
</dbReference>
<dbReference type="AlphaFoldDB" id="A0A8T1RNJ4"/>
<proteinExistence type="predicted"/>
<keyword evidence="2" id="KW-1185">Reference proteome</keyword>
<name>A0A8T1RNJ4_CARIL</name>
<reference evidence="1" key="1">
    <citation type="submission" date="2020-12" db="EMBL/GenBank/DDBJ databases">
        <title>WGS assembly of Carya illinoinensis cv. Pawnee.</title>
        <authorList>
            <person name="Platts A."/>
            <person name="Shu S."/>
            <person name="Wright S."/>
            <person name="Barry K."/>
            <person name="Edger P."/>
            <person name="Pires J.C."/>
            <person name="Schmutz J."/>
        </authorList>
    </citation>
    <scope>NUCLEOTIDE SEQUENCE</scope>
    <source>
        <tissue evidence="1">Leaf</tissue>
    </source>
</reference>
<gene>
    <name evidence="1" type="ORF">CIPAW_01G098700</name>
</gene>
<organism evidence="1 2">
    <name type="scientific">Carya illinoinensis</name>
    <name type="common">Pecan</name>
    <dbReference type="NCBI Taxonomy" id="32201"/>
    <lineage>
        <taxon>Eukaryota</taxon>
        <taxon>Viridiplantae</taxon>
        <taxon>Streptophyta</taxon>
        <taxon>Embryophyta</taxon>
        <taxon>Tracheophyta</taxon>
        <taxon>Spermatophyta</taxon>
        <taxon>Magnoliopsida</taxon>
        <taxon>eudicotyledons</taxon>
        <taxon>Gunneridae</taxon>
        <taxon>Pentapetalae</taxon>
        <taxon>rosids</taxon>
        <taxon>fabids</taxon>
        <taxon>Fagales</taxon>
        <taxon>Juglandaceae</taxon>
        <taxon>Carya</taxon>
    </lineage>
</organism>
<comment type="caution">
    <text evidence="1">The sequence shown here is derived from an EMBL/GenBank/DDBJ whole genome shotgun (WGS) entry which is preliminary data.</text>
</comment>
<protein>
    <submittedName>
        <fullName evidence="1">Uncharacterized protein</fullName>
    </submittedName>
</protein>
<evidence type="ECO:0000313" key="1">
    <source>
        <dbReference type="EMBL" id="KAG6667401.1"/>
    </source>
</evidence>
<dbReference type="Proteomes" id="UP000811609">
    <property type="component" value="Chromosome 1"/>
</dbReference>
<sequence>MSHTVMHRLKTKMIRGVRGKLAIPSTDSHKFEDSRNCWSPMEILSMLGRSLQTPSPLTSAILRDRPKRPLNFCQQQSVEGLVKLLSRQGRKYLFQQLHAMHLEIKRSIRLHAMLSFTALPRSARLHHLHRSLPPSFRTTANLLKCINHLRLKAFVHRETSHLASTRSTCI</sequence>